<evidence type="ECO:0000313" key="2">
    <source>
        <dbReference type="Proteomes" id="UP001597180"/>
    </source>
</evidence>
<reference evidence="2" key="1">
    <citation type="journal article" date="2019" name="Int. J. Syst. Evol. Microbiol.">
        <title>The Global Catalogue of Microorganisms (GCM) 10K type strain sequencing project: providing services to taxonomists for standard genome sequencing and annotation.</title>
        <authorList>
            <consortium name="The Broad Institute Genomics Platform"/>
            <consortium name="The Broad Institute Genome Sequencing Center for Infectious Disease"/>
            <person name="Wu L."/>
            <person name="Ma J."/>
        </authorList>
    </citation>
    <scope>NUCLEOTIDE SEQUENCE [LARGE SCALE GENOMIC DNA]</scope>
    <source>
        <strain evidence="2">CCUG 53270</strain>
    </source>
</reference>
<dbReference type="PANTHER" id="PTHR43649">
    <property type="entry name" value="ARABINOSE-BINDING PROTEIN-RELATED"/>
    <property type="match status" value="1"/>
</dbReference>
<dbReference type="SUPFAM" id="SSF53850">
    <property type="entry name" value="Periplasmic binding protein-like II"/>
    <property type="match status" value="1"/>
</dbReference>
<dbReference type="Gene3D" id="3.40.190.10">
    <property type="entry name" value="Periplasmic binding protein-like II"/>
    <property type="match status" value="1"/>
</dbReference>
<gene>
    <name evidence="1" type="ORF">ACFQ4B_26465</name>
</gene>
<accession>A0ABW3USB5</accession>
<dbReference type="Proteomes" id="UP001597180">
    <property type="component" value="Unassembled WGS sequence"/>
</dbReference>
<name>A0ABW3USB5_9BACL</name>
<dbReference type="Pfam" id="PF01547">
    <property type="entry name" value="SBP_bac_1"/>
    <property type="match status" value="1"/>
</dbReference>
<dbReference type="RefSeq" id="WP_345587889.1">
    <property type="nucleotide sequence ID" value="NZ_BAABJG010000014.1"/>
</dbReference>
<comment type="caution">
    <text evidence="1">The sequence shown here is derived from an EMBL/GenBank/DDBJ whole genome shotgun (WGS) entry which is preliminary data.</text>
</comment>
<organism evidence="1 2">
    <name type="scientific">Paenibacillus vulneris</name>
    <dbReference type="NCBI Taxonomy" id="1133364"/>
    <lineage>
        <taxon>Bacteria</taxon>
        <taxon>Bacillati</taxon>
        <taxon>Bacillota</taxon>
        <taxon>Bacilli</taxon>
        <taxon>Bacillales</taxon>
        <taxon>Paenibacillaceae</taxon>
        <taxon>Paenibacillus</taxon>
    </lineage>
</organism>
<dbReference type="InterPro" id="IPR050490">
    <property type="entry name" value="Bact_solute-bd_prot1"/>
</dbReference>
<dbReference type="PROSITE" id="PS51257">
    <property type="entry name" value="PROKAR_LIPOPROTEIN"/>
    <property type="match status" value="1"/>
</dbReference>
<proteinExistence type="predicted"/>
<evidence type="ECO:0000313" key="1">
    <source>
        <dbReference type="EMBL" id="MFD1223670.1"/>
    </source>
</evidence>
<dbReference type="InterPro" id="IPR006059">
    <property type="entry name" value="SBP"/>
</dbReference>
<keyword evidence="2" id="KW-1185">Reference proteome</keyword>
<sequence length="434" mass="48653">MRRETILRWLVPPLLVVTVTACSGGNQSAAPSPTAPAAFKMGTEPVELFVVSASGDSVESFNERFQDLIAAKYPNVKLTYLPWKKEGPSIQEMITAGQQIDLYFDSIGIFSTVQNYQLQMDMTDLIKKHNLDLGSLEPVTVDAAKMASGGKEMWGVPVFNNNLILYYNKDLFDKFGVSYPKEQMTWDELNELAKKLGRSDDSNVYVGYTTSANHALRMNQLSQPYLKQDALKSAISGEQWKKYYETAFLNSYKAAGLDAFTAKNNRMPNFLTQEAAMFMYLSSAMFINKEYDTLNWDMVPIPTFKDMPGVGSQPYPTFFSVTSTSKHKDEAMEIIKYLVSEEVQMKLSKKGIMPVLNNEAVKNAFGQDSKFKAKNLKAVFTNKFAPVPYKTKYDSLVEKTYNEAVGVALNQDINTALRSAEEKANQILASEANK</sequence>
<protein>
    <submittedName>
        <fullName evidence="1">ABC transporter substrate-binding protein</fullName>
    </submittedName>
</protein>
<dbReference type="EMBL" id="JBHTLU010000036">
    <property type="protein sequence ID" value="MFD1223670.1"/>
    <property type="molecule type" value="Genomic_DNA"/>
</dbReference>